<proteinExistence type="predicted"/>
<dbReference type="SUPFAM" id="SSF88697">
    <property type="entry name" value="PUA domain-like"/>
    <property type="match status" value="1"/>
</dbReference>
<gene>
    <name evidence="2" type="ORF">EHQ30_15705</name>
</gene>
<sequence>MSTFPLPLFPLPDVFLFPGMFLPLHIFEPRYRMMLDFCMENGGELGMAPYPKNWIGAGAPPIPEIVGYGHIIQKESLPDGRSNIILEGIGTAEIVSLDSTEPFYIAQIVRREHERNKNVSESLKEKIEELLVLTKRILLAEGAEEDLILKMNQILVHPFPVDFIASLIYFDFKTKQTILETTHLETKADLLKTILLGLNLSE</sequence>
<dbReference type="Gene3D" id="2.30.130.40">
    <property type="entry name" value="LON domain-like"/>
    <property type="match status" value="1"/>
</dbReference>
<name>A0A2M9Y2C9_9LEPT</name>
<dbReference type="EMBL" id="RQFP01000014">
    <property type="protein sequence ID" value="TGK91649.1"/>
    <property type="molecule type" value="Genomic_DNA"/>
</dbReference>
<dbReference type="GO" id="GO:0008233">
    <property type="term" value="F:peptidase activity"/>
    <property type="evidence" value="ECO:0007669"/>
    <property type="project" value="UniProtKB-KW"/>
</dbReference>
<dbReference type="PROSITE" id="PS51787">
    <property type="entry name" value="LON_N"/>
    <property type="match status" value="1"/>
</dbReference>
<dbReference type="InterPro" id="IPR015947">
    <property type="entry name" value="PUA-like_sf"/>
</dbReference>
<protein>
    <submittedName>
        <fullName evidence="2">ATP-dependent Lon protease</fullName>
    </submittedName>
</protein>
<dbReference type="InterPro" id="IPR003111">
    <property type="entry name" value="Lon_prtase_N"/>
</dbReference>
<feature type="domain" description="Lon N-terminal" evidence="1">
    <location>
        <begin position="6"/>
        <end position="199"/>
    </location>
</feature>
<keyword evidence="2" id="KW-0645">Protease</keyword>
<dbReference type="Pfam" id="PF02190">
    <property type="entry name" value="LON_substr_bdg"/>
    <property type="match status" value="1"/>
</dbReference>
<organism evidence="2 3">
    <name type="scientific">Leptospira brenneri</name>
    <dbReference type="NCBI Taxonomy" id="2023182"/>
    <lineage>
        <taxon>Bacteria</taxon>
        <taxon>Pseudomonadati</taxon>
        <taxon>Spirochaetota</taxon>
        <taxon>Spirochaetia</taxon>
        <taxon>Leptospirales</taxon>
        <taxon>Leptospiraceae</taxon>
        <taxon>Leptospira</taxon>
    </lineage>
</organism>
<comment type="caution">
    <text evidence="2">The sequence shown here is derived from an EMBL/GenBank/DDBJ whole genome shotgun (WGS) entry which is preliminary data.</text>
</comment>
<evidence type="ECO:0000313" key="2">
    <source>
        <dbReference type="EMBL" id="TGK91649.1"/>
    </source>
</evidence>
<dbReference type="Proteomes" id="UP000297891">
    <property type="component" value="Unassembled WGS sequence"/>
</dbReference>
<dbReference type="PANTHER" id="PTHR46732:SF8">
    <property type="entry name" value="ATP-DEPENDENT PROTEASE LA (LON) DOMAIN PROTEIN"/>
    <property type="match status" value="1"/>
</dbReference>
<dbReference type="GO" id="GO:0006508">
    <property type="term" value="P:proteolysis"/>
    <property type="evidence" value="ECO:0007669"/>
    <property type="project" value="UniProtKB-KW"/>
</dbReference>
<evidence type="ECO:0000259" key="1">
    <source>
        <dbReference type="PROSITE" id="PS51787"/>
    </source>
</evidence>
<dbReference type="SMART" id="SM00464">
    <property type="entry name" value="LON"/>
    <property type="match status" value="1"/>
</dbReference>
<evidence type="ECO:0000313" key="3">
    <source>
        <dbReference type="Proteomes" id="UP000297891"/>
    </source>
</evidence>
<dbReference type="OrthoDB" id="25394at2"/>
<accession>A0A2M9Y2C9</accession>
<keyword evidence="3" id="KW-1185">Reference proteome</keyword>
<dbReference type="InterPro" id="IPR046336">
    <property type="entry name" value="Lon_prtase_N_sf"/>
</dbReference>
<reference evidence="2" key="1">
    <citation type="journal article" date="2019" name="PLoS Negl. Trop. Dis.">
        <title>Revisiting the worldwide diversity of Leptospira species in the environment.</title>
        <authorList>
            <person name="Vincent A.T."/>
            <person name="Schiettekatte O."/>
            <person name="Bourhy P."/>
            <person name="Veyrier F.J."/>
            <person name="Picardeau M."/>
        </authorList>
    </citation>
    <scope>NUCLEOTIDE SEQUENCE [LARGE SCALE GENOMIC DNA]</scope>
    <source>
        <strain evidence="2">201800277</strain>
    </source>
</reference>
<dbReference type="AlphaFoldDB" id="A0A2M9Y2C9"/>
<keyword evidence="2" id="KW-0378">Hydrolase</keyword>
<dbReference type="PANTHER" id="PTHR46732">
    <property type="entry name" value="ATP-DEPENDENT PROTEASE LA (LON) DOMAIN PROTEIN"/>
    <property type="match status" value="1"/>
</dbReference>